<dbReference type="EMBL" id="JAKOAV010000002">
    <property type="protein sequence ID" value="MDF9407093.1"/>
    <property type="molecule type" value="Genomic_DNA"/>
</dbReference>
<dbReference type="InterPro" id="IPR011098">
    <property type="entry name" value="G5_dom"/>
</dbReference>
<dbReference type="Pfam" id="PF03990">
    <property type="entry name" value="DUF348"/>
    <property type="match status" value="2"/>
</dbReference>
<dbReference type="Pfam" id="PF07501">
    <property type="entry name" value="G5"/>
    <property type="match status" value="1"/>
</dbReference>
<keyword evidence="4" id="KW-1185">Reference proteome</keyword>
<dbReference type="SUPFAM" id="SSF50685">
    <property type="entry name" value="Barwin-like endoglucanases"/>
    <property type="match status" value="1"/>
</dbReference>
<dbReference type="PROSITE" id="PS51109">
    <property type="entry name" value="G5"/>
    <property type="match status" value="1"/>
</dbReference>
<gene>
    <name evidence="3" type="ORF">L7E55_01760</name>
</gene>
<dbReference type="InterPro" id="IPR010611">
    <property type="entry name" value="3D_dom"/>
</dbReference>
<name>A0A9X4JV92_9FIRM</name>
<sequence length="327" mass="35582">MSSKEKTVHRDRAALLKGPVLIAVAVVILLSCYAWAKKTVVVDIDGSQTTVKTFSFTVGGLLKSQKIALLEKDEVSPPLASTLKKGMIVTIKRATDLTIAVDGSEIPARTMTRKVEDALLEYGISLGPEDEVEPAKDSPVNPGMTVKVARVKTESLTCDAPIDYETKKQYTVKLPGGESRVAQEGKEGTERQTWQVTFKDGKEVDRQLASREVIEPPTDKIVLYGSTMVVSRGGDNIRYARVLDMLASAYTYTGYNTASGVAPSYGVAAVDTSRIPMGTRLYVDGYGYATALDRGSAIQGNRIDLFFGSYSEAMGWGLRWVKVYVLD</sequence>
<dbReference type="CDD" id="cd14667">
    <property type="entry name" value="3D_containing_proteins"/>
    <property type="match status" value="1"/>
</dbReference>
<evidence type="ECO:0000256" key="1">
    <source>
        <dbReference type="ARBA" id="ARBA00022729"/>
    </source>
</evidence>
<feature type="domain" description="G5" evidence="2">
    <location>
        <begin position="148"/>
        <end position="228"/>
    </location>
</feature>
<dbReference type="PANTHER" id="PTHR39160:SF4">
    <property type="entry name" value="RESUSCITATION-PROMOTING FACTOR RPFB"/>
    <property type="match status" value="1"/>
</dbReference>
<dbReference type="GO" id="GO:0004553">
    <property type="term" value="F:hydrolase activity, hydrolyzing O-glycosyl compounds"/>
    <property type="evidence" value="ECO:0007669"/>
    <property type="project" value="InterPro"/>
</dbReference>
<dbReference type="PANTHER" id="PTHR39160">
    <property type="entry name" value="CELL WALL-BINDING PROTEIN YOCH"/>
    <property type="match status" value="1"/>
</dbReference>
<dbReference type="GO" id="GO:0019867">
    <property type="term" value="C:outer membrane"/>
    <property type="evidence" value="ECO:0007669"/>
    <property type="project" value="InterPro"/>
</dbReference>
<evidence type="ECO:0000313" key="4">
    <source>
        <dbReference type="Proteomes" id="UP001154312"/>
    </source>
</evidence>
<organism evidence="3 4">
    <name type="scientific">Pelotomaculum isophthalicicum JI</name>
    <dbReference type="NCBI Taxonomy" id="947010"/>
    <lineage>
        <taxon>Bacteria</taxon>
        <taxon>Bacillati</taxon>
        <taxon>Bacillota</taxon>
        <taxon>Clostridia</taxon>
        <taxon>Eubacteriales</taxon>
        <taxon>Desulfotomaculaceae</taxon>
        <taxon>Pelotomaculum</taxon>
    </lineage>
</organism>
<evidence type="ECO:0000313" key="3">
    <source>
        <dbReference type="EMBL" id="MDF9407093.1"/>
    </source>
</evidence>
<dbReference type="InterPro" id="IPR051933">
    <property type="entry name" value="Resuscitation_pf_RpfB"/>
</dbReference>
<dbReference type="PROSITE" id="PS51257">
    <property type="entry name" value="PROKAR_LIPOPROTEIN"/>
    <property type="match status" value="1"/>
</dbReference>
<comment type="caution">
    <text evidence="3">The sequence shown here is derived from an EMBL/GenBank/DDBJ whole genome shotgun (WGS) entry which is preliminary data.</text>
</comment>
<dbReference type="SMART" id="SM01208">
    <property type="entry name" value="G5"/>
    <property type="match status" value="1"/>
</dbReference>
<evidence type="ECO:0000259" key="2">
    <source>
        <dbReference type="PROSITE" id="PS51109"/>
    </source>
</evidence>
<dbReference type="Pfam" id="PF06725">
    <property type="entry name" value="3D"/>
    <property type="match status" value="1"/>
</dbReference>
<dbReference type="RefSeq" id="WP_277442264.1">
    <property type="nucleotide sequence ID" value="NZ_JAKOAV010000002.1"/>
</dbReference>
<dbReference type="Gene3D" id="2.20.230.10">
    <property type="entry name" value="Resuscitation-promoting factor rpfb"/>
    <property type="match status" value="1"/>
</dbReference>
<dbReference type="InterPro" id="IPR007137">
    <property type="entry name" value="DUF348"/>
</dbReference>
<proteinExistence type="predicted"/>
<dbReference type="Proteomes" id="UP001154312">
    <property type="component" value="Unassembled WGS sequence"/>
</dbReference>
<protein>
    <submittedName>
        <fullName evidence="3">Ubiquitin-like domain-containing protein</fullName>
    </submittedName>
</protein>
<dbReference type="InterPro" id="IPR059180">
    <property type="entry name" value="3D_YorM"/>
</dbReference>
<dbReference type="Gene3D" id="2.40.40.10">
    <property type="entry name" value="RlpA-like domain"/>
    <property type="match status" value="1"/>
</dbReference>
<accession>A0A9X4JV92</accession>
<dbReference type="AlphaFoldDB" id="A0A9X4JV92"/>
<dbReference type="GO" id="GO:0009254">
    <property type="term" value="P:peptidoglycan turnover"/>
    <property type="evidence" value="ECO:0007669"/>
    <property type="project" value="InterPro"/>
</dbReference>
<dbReference type="InterPro" id="IPR036908">
    <property type="entry name" value="RlpA-like_sf"/>
</dbReference>
<reference evidence="3" key="1">
    <citation type="submission" date="2022-02" db="EMBL/GenBank/DDBJ databases">
        <authorList>
            <person name="Leng L."/>
        </authorList>
    </citation>
    <scope>NUCLEOTIDE SEQUENCE</scope>
    <source>
        <strain evidence="3">JI</strain>
    </source>
</reference>
<keyword evidence="1" id="KW-0732">Signal</keyword>